<accession>A0ABX1Y4K2</accession>
<dbReference type="EMBL" id="WHOA01000197">
    <property type="protein sequence ID" value="NOU75016.1"/>
    <property type="molecule type" value="Genomic_DNA"/>
</dbReference>
<dbReference type="InterPro" id="IPR005625">
    <property type="entry name" value="PepSY-ass_TM"/>
</dbReference>
<feature type="transmembrane region" description="Helical" evidence="2">
    <location>
        <begin position="148"/>
        <end position="169"/>
    </location>
</feature>
<comment type="caution">
    <text evidence="4">The sequence shown here is derived from an EMBL/GenBank/DDBJ whole genome shotgun (WGS) entry which is preliminary data.</text>
</comment>
<evidence type="ECO:0000259" key="3">
    <source>
        <dbReference type="Pfam" id="PF03413"/>
    </source>
</evidence>
<name>A0ABX1Y4K2_9BACL</name>
<sequence length="391" mass="43350">MEGAIMRKLLLQIHLWVSLLLGLFIVVICTTGSLLVIENDVEKWIHPQLYQPTPGHASLLDVQQGVEQAFPRFKMDRIELPTEDGLYQVRLTKDVSGKASTQNVYVDPGTAHVLGPVGPSRNVFFTKVLQIHRYLLAQDVLGKANASIVAGFMGIGLIIILVTGAYLWWPGLRKFALGFRIIRNKGKLALNLGLHKTVGIITIPFLLVFALTGTVYQLDKYVLGWFGLSTKIEAAASWSKTTKMNGSPLSLDTIVQNAQERFPNLELVRVQLPTKPDQTYQLAMKEGYSPSGSSNVTVYEDPYTGEILGKTNPNAPMAFYSAWKRGLHFAVWGGEPVRIGSFLMGMMPLFLMITGLVIWQFKARARRRSKSSSRIKESPPATMVPSMSSAE</sequence>
<feature type="transmembrane region" description="Helical" evidence="2">
    <location>
        <begin position="339"/>
        <end position="361"/>
    </location>
</feature>
<organism evidence="4 5">
    <name type="scientific">Paenibacillus phytorum</name>
    <dbReference type="NCBI Taxonomy" id="2654977"/>
    <lineage>
        <taxon>Bacteria</taxon>
        <taxon>Bacillati</taxon>
        <taxon>Bacillota</taxon>
        <taxon>Bacilli</taxon>
        <taxon>Bacillales</taxon>
        <taxon>Paenibacillaceae</taxon>
        <taxon>Paenibacillus</taxon>
    </lineage>
</organism>
<proteinExistence type="predicted"/>
<gene>
    <name evidence="4" type="ORF">GC098_27135</name>
</gene>
<dbReference type="Pfam" id="PF03413">
    <property type="entry name" value="PepSY"/>
    <property type="match status" value="1"/>
</dbReference>
<dbReference type="Proteomes" id="UP000616779">
    <property type="component" value="Unassembled WGS sequence"/>
</dbReference>
<evidence type="ECO:0000313" key="5">
    <source>
        <dbReference type="Proteomes" id="UP000616779"/>
    </source>
</evidence>
<dbReference type="PANTHER" id="PTHR34219">
    <property type="entry name" value="IRON-REGULATED INNER MEMBRANE PROTEIN-RELATED"/>
    <property type="match status" value="1"/>
</dbReference>
<evidence type="ECO:0000256" key="2">
    <source>
        <dbReference type="SAM" id="Phobius"/>
    </source>
</evidence>
<feature type="region of interest" description="Disordered" evidence="1">
    <location>
        <begin position="369"/>
        <end position="391"/>
    </location>
</feature>
<evidence type="ECO:0000256" key="1">
    <source>
        <dbReference type="SAM" id="MobiDB-lite"/>
    </source>
</evidence>
<keyword evidence="2" id="KW-0472">Membrane</keyword>
<feature type="transmembrane region" description="Helical" evidence="2">
    <location>
        <begin position="15"/>
        <end position="37"/>
    </location>
</feature>
<feature type="domain" description="PepSY" evidence="3">
    <location>
        <begin position="248"/>
        <end position="310"/>
    </location>
</feature>
<reference evidence="4 5" key="1">
    <citation type="submission" date="2019-10" db="EMBL/GenBank/DDBJ databases">
        <title>Description of Paenibacillus terrestris sp. nov.</title>
        <authorList>
            <person name="Carlier A."/>
            <person name="Qi S."/>
        </authorList>
    </citation>
    <scope>NUCLEOTIDE SEQUENCE [LARGE SCALE GENOMIC DNA]</scope>
    <source>
        <strain evidence="4 5">LMG 31458</strain>
    </source>
</reference>
<dbReference type="InterPro" id="IPR025711">
    <property type="entry name" value="PepSY"/>
</dbReference>
<keyword evidence="2" id="KW-0812">Transmembrane</keyword>
<evidence type="ECO:0000313" key="4">
    <source>
        <dbReference type="EMBL" id="NOU75016.1"/>
    </source>
</evidence>
<feature type="transmembrane region" description="Helical" evidence="2">
    <location>
        <begin position="190"/>
        <end position="216"/>
    </location>
</feature>
<dbReference type="Pfam" id="PF03929">
    <property type="entry name" value="PepSY_TM"/>
    <property type="match status" value="1"/>
</dbReference>
<keyword evidence="5" id="KW-1185">Reference proteome</keyword>
<protein>
    <recommendedName>
        <fullName evidence="3">PepSY domain-containing protein</fullName>
    </recommendedName>
</protein>
<keyword evidence="2" id="KW-1133">Transmembrane helix</keyword>